<dbReference type="RefSeq" id="WP_306211136.1">
    <property type="nucleotide sequence ID" value="NZ_CP132353.1"/>
</dbReference>
<dbReference type="Proteomes" id="UP001228139">
    <property type="component" value="Chromosome"/>
</dbReference>
<gene>
    <name evidence="2" type="ORF">Q3V30_05120</name>
</gene>
<dbReference type="AlphaFoldDB" id="A0AA50HN25"/>
<protein>
    <submittedName>
        <fullName evidence="2">GNAT family N-acetyltransferase</fullName>
    </submittedName>
</protein>
<dbReference type="InterPro" id="IPR016181">
    <property type="entry name" value="Acyl_CoA_acyltransferase"/>
</dbReference>
<organism evidence="2 3">
    <name type="scientific">Erwinia pyri</name>
    <dbReference type="NCBI Taxonomy" id="3062598"/>
    <lineage>
        <taxon>Bacteria</taxon>
        <taxon>Pseudomonadati</taxon>
        <taxon>Pseudomonadota</taxon>
        <taxon>Gammaproteobacteria</taxon>
        <taxon>Enterobacterales</taxon>
        <taxon>Erwiniaceae</taxon>
        <taxon>Erwinia</taxon>
    </lineage>
</organism>
<dbReference type="Pfam" id="PF13302">
    <property type="entry name" value="Acetyltransf_3"/>
    <property type="match status" value="1"/>
</dbReference>
<dbReference type="GO" id="GO:0008999">
    <property type="term" value="F:protein-N-terminal-alanine acetyltransferase activity"/>
    <property type="evidence" value="ECO:0007669"/>
    <property type="project" value="TreeGrafter"/>
</dbReference>
<evidence type="ECO:0000313" key="3">
    <source>
        <dbReference type="Proteomes" id="UP001228139"/>
    </source>
</evidence>
<dbReference type="InterPro" id="IPR000182">
    <property type="entry name" value="GNAT_dom"/>
</dbReference>
<dbReference type="GO" id="GO:1990189">
    <property type="term" value="F:protein N-terminal-serine acetyltransferase activity"/>
    <property type="evidence" value="ECO:0007669"/>
    <property type="project" value="TreeGrafter"/>
</dbReference>
<name>A0AA50HN25_9GAMM</name>
<dbReference type="PANTHER" id="PTHR43441:SF2">
    <property type="entry name" value="FAMILY ACETYLTRANSFERASE, PUTATIVE (AFU_ORTHOLOGUE AFUA_7G00850)-RELATED"/>
    <property type="match status" value="1"/>
</dbReference>
<keyword evidence="3" id="KW-1185">Reference proteome</keyword>
<dbReference type="GO" id="GO:0005737">
    <property type="term" value="C:cytoplasm"/>
    <property type="evidence" value="ECO:0007669"/>
    <property type="project" value="TreeGrafter"/>
</dbReference>
<dbReference type="CDD" id="cd04301">
    <property type="entry name" value="NAT_SF"/>
    <property type="match status" value="1"/>
</dbReference>
<dbReference type="PROSITE" id="PS51186">
    <property type="entry name" value="GNAT"/>
    <property type="match status" value="1"/>
</dbReference>
<accession>A0AA50HN25</accession>
<dbReference type="SUPFAM" id="SSF55729">
    <property type="entry name" value="Acyl-CoA N-acyltransferases (Nat)"/>
    <property type="match status" value="1"/>
</dbReference>
<dbReference type="EMBL" id="CP132353">
    <property type="protein sequence ID" value="WLS79881.1"/>
    <property type="molecule type" value="Genomic_DNA"/>
</dbReference>
<dbReference type="PANTHER" id="PTHR43441">
    <property type="entry name" value="RIBOSOMAL-PROTEIN-SERINE ACETYLTRANSFERASE"/>
    <property type="match status" value="1"/>
</dbReference>
<evidence type="ECO:0000259" key="1">
    <source>
        <dbReference type="PROSITE" id="PS51186"/>
    </source>
</evidence>
<proteinExistence type="predicted"/>
<evidence type="ECO:0000313" key="2">
    <source>
        <dbReference type="EMBL" id="WLS79881.1"/>
    </source>
</evidence>
<feature type="domain" description="N-acetyltransferase" evidence="1">
    <location>
        <begin position="3"/>
        <end position="171"/>
    </location>
</feature>
<sequence length="171" mass="19324">MQIILRPYQDEDAEAFACAVNASLDTLRPWLLWAHAGFTPAEARQWFSITHLLRNKGEANELGLFAEDGRLLGGAGLRYSREQPDHCSIGYWVRSSEQRQGIASYAVRHLVELAWQSPERKVVEILAVEENMASRQVAIRCGADFKGIKYGLIVLESGPVNTAIYHFHRQE</sequence>
<dbReference type="KEGG" id="epi:Q3V30_05120"/>
<reference evidence="2 3" key="1">
    <citation type="submission" date="2023-07" db="EMBL/GenBank/DDBJ databases">
        <title>Pathogenic bacteria of pear tree diseases.</title>
        <authorList>
            <person name="Zhang Z."/>
            <person name="He L."/>
            <person name="Huang R."/>
        </authorList>
    </citation>
    <scope>NUCLEOTIDE SEQUENCE [LARGE SCALE GENOMIC DNA]</scope>
    <source>
        <strain evidence="2 3">DE2</strain>
    </source>
</reference>
<dbReference type="InterPro" id="IPR051908">
    <property type="entry name" value="Ribosomal_N-acetyltransferase"/>
</dbReference>
<dbReference type="Gene3D" id="3.40.630.30">
    <property type="match status" value="1"/>
</dbReference>